<protein>
    <submittedName>
        <fullName evidence="2">Uncharacterized protein</fullName>
    </submittedName>
</protein>
<gene>
    <name evidence="2" type="ORF">FJV41_20525</name>
</gene>
<reference evidence="2 3" key="1">
    <citation type="submission" date="2019-06" db="EMBL/GenBank/DDBJ databases">
        <authorList>
            <person name="Livingstone P."/>
            <person name="Whitworth D."/>
        </authorList>
    </citation>
    <scope>NUCLEOTIDE SEQUENCE [LARGE SCALE GENOMIC DNA]</scope>
    <source>
        <strain evidence="2 3">AM401</strain>
    </source>
</reference>
<dbReference type="RefSeq" id="WP_141644211.1">
    <property type="nucleotide sequence ID" value="NZ_VIFM01000079.1"/>
</dbReference>
<dbReference type="EMBL" id="VIFM01000079">
    <property type="protein sequence ID" value="TQF14060.1"/>
    <property type="molecule type" value="Genomic_DNA"/>
</dbReference>
<accession>A0A540WYN6</accession>
<evidence type="ECO:0000313" key="2">
    <source>
        <dbReference type="EMBL" id="TQF14060.1"/>
    </source>
</evidence>
<evidence type="ECO:0000313" key="3">
    <source>
        <dbReference type="Proteomes" id="UP000315369"/>
    </source>
</evidence>
<comment type="caution">
    <text evidence="2">The sequence shown here is derived from an EMBL/GenBank/DDBJ whole genome shotgun (WGS) entry which is preliminary data.</text>
</comment>
<dbReference type="Proteomes" id="UP000315369">
    <property type="component" value="Unassembled WGS sequence"/>
</dbReference>
<proteinExistence type="predicted"/>
<keyword evidence="3" id="KW-1185">Reference proteome</keyword>
<name>A0A540WYN6_9BACT</name>
<evidence type="ECO:0000256" key="1">
    <source>
        <dbReference type="SAM" id="MobiDB-lite"/>
    </source>
</evidence>
<feature type="region of interest" description="Disordered" evidence="1">
    <location>
        <begin position="1"/>
        <end position="63"/>
    </location>
</feature>
<organism evidence="2 3">
    <name type="scientific">Myxococcus llanfairpwllgwyngyllgogerychwyrndrobwllllantysiliogogogochensis</name>
    <dbReference type="NCBI Taxonomy" id="2590453"/>
    <lineage>
        <taxon>Bacteria</taxon>
        <taxon>Pseudomonadati</taxon>
        <taxon>Myxococcota</taxon>
        <taxon>Myxococcia</taxon>
        <taxon>Myxococcales</taxon>
        <taxon>Cystobacterineae</taxon>
        <taxon>Myxococcaceae</taxon>
        <taxon>Myxococcus</taxon>
    </lineage>
</organism>
<dbReference type="AlphaFoldDB" id="A0A540WYN6"/>
<feature type="compositionally biased region" description="Basic and acidic residues" evidence="1">
    <location>
        <begin position="29"/>
        <end position="41"/>
    </location>
</feature>
<sequence>MTNCLSDAKPTEEAPALQGPAVSGTAPEQEPKVDGDVHGDESDTPPATARPDVRDPPPTGPPG</sequence>